<protein>
    <submittedName>
        <fullName evidence="4">CRE-SMG-9 protein</fullName>
    </submittedName>
</protein>
<feature type="compositionally biased region" description="Polar residues" evidence="3">
    <location>
        <begin position="21"/>
        <end position="32"/>
    </location>
</feature>
<dbReference type="Proteomes" id="UP000008281">
    <property type="component" value="Unassembled WGS sequence"/>
</dbReference>
<evidence type="ECO:0000313" key="4">
    <source>
        <dbReference type="EMBL" id="EFP09019.1"/>
    </source>
</evidence>
<dbReference type="STRING" id="31234.E3MTZ9"/>
<dbReference type="CTD" id="9818608"/>
<dbReference type="PANTHER" id="PTHR14270">
    <property type="entry name" value="NONSENSE-MEDIATED MRNA DECAY FACTOR SMG9"/>
    <property type="match status" value="1"/>
</dbReference>
<dbReference type="PANTHER" id="PTHR14270:SF0">
    <property type="entry name" value="NONSENSE-MEDIATED MRNA DECAY FACTOR SMG9"/>
    <property type="match status" value="1"/>
</dbReference>
<keyword evidence="2" id="KW-0866">Nonsense-mediated mRNA decay</keyword>
<dbReference type="KEGG" id="crq:GCK72_003860"/>
<dbReference type="FunCoup" id="E3MTZ9">
    <property type="interactions" value="11"/>
</dbReference>
<dbReference type="OMA" id="MYREYVF"/>
<dbReference type="InterPro" id="IPR027417">
    <property type="entry name" value="P-loop_NTPase"/>
</dbReference>
<dbReference type="RefSeq" id="XP_003100324.2">
    <property type="nucleotide sequence ID" value="XM_003100276.2"/>
</dbReference>
<dbReference type="GeneID" id="9818608"/>
<gene>
    <name evidence="4" type="primary">Cre-smg-9</name>
    <name evidence="4" type="ORF">CRE_22529</name>
</gene>
<proteinExistence type="inferred from homology"/>
<evidence type="ECO:0000256" key="3">
    <source>
        <dbReference type="SAM" id="MobiDB-lite"/>
    </source>
</evidence>
<comment type="similarity">
    <text evidence="1">Belongs to the SMG9 family.</text>
</comment>
<evidence type="ECO:0000313" key="5">
    <source>
        <dbReference type="Proteomes" id="UP000008281"/>
    </source>
</evidence>
<feature type="region of interest" description="Disordered" evidence="3">
    <location>
        <begin position="1"/>
        <end position="63"/>
    </location>
</feature>
<dbReference type="InterPro" id="IPR039177">
    <property type="entry name" value="SMG9"/>
</dbReference>
<dbReference type="OrthoDB" id="79514at2759"/>
<dbReference type="InParanoid" id="E3MTZ9"/>
<evidence type="ECO:0000256" key="1">
    <source>
        <dbReference type="ARBA" id="ARBA00007712"/>
    </source>
</evidence>
<dbReference type="EMBL" id="DS268478">
    <property type="protein sequence ID" value="EFP09019.1"/>
    <property type="molecule type" value="Genomic_DNA"/>
</dbReference>
<feature type="compositionally biased region" description="Low complexity" evidence="3">
    <location>
        <begin position="8"/>
        <end position="17"/>
    </location>
</feature>
<reference evidence="4" key="1">
    <citation type="submission" date="2007-07" db="EMBL/GenBank/DDBJ databases">
        <title>PCAP assembly of the Caenorhabditis remanei genome.</title>
        <authorList>
            <consortium name="The Caenorhabditis remanei Sequencing Consortium"/>
            <person name="Wilson R.K."/>
        </authorList>
    </citation>
    <scope>NUCLEOTIDE SEQUENCE [LARGE SCALE GENOMIC DNA]</scope>
    <source>
        <strain evidence="4">PB4641</strain>
    </source>
</reference>
<sequence length="395" mass="45269">MKKVEILKTSSTTSSKKSMAKRTQSPPATTNGPKIAIRSRPPGGGAELTNGRTVSPPPPPQELIISSKSMKESIRFLNDLGEITDAVADLLTTSPNFNVISAIGSQGAGKSTILSMLAGNNSRQMYREYVFRPVSREANEQSRHQTIQIDIYIVNHTIFLDCQPMHSFSIMEGLPKLRGGRMDDVTAHSDTLRLTAFLLYISHTVLVVSETHFDKRVIDTIRTAEQIRPFLSQFKPKISIERKTNLIFIKPKCGSIDLAPTVIREREQLLRLVFRDSKWLKLSDDPFKVLVILEEIRVRREHLYEENDDSMIKEDLILNEFDEQIANLRVELQKNRQNFTVENGAMDEKKWLEMCREVIRDKTFHKILKEFHRQNRQYSDNADGFRNMSDTPPLR</sequence>
<name>E3MTZ9_CAERE</name>
<dbReference type="SUPFAM" id="SSF52540">
    <property type="entry name" value="P-loop containing nucleoside triphosphate hydrolases"/>
    <property type="match status" value="1"/>
</dbReference>
<dbReference type="eggNOG" id="KOG4181">
    <property type="taxonomic scope" value="Eukaryota"/>
</dbReference>
<organism evidence="5">
    <name type="scientific">Caenorhabditis remanei</name>
    <name type="common">Caenorhabditis vulgaris</name>
    <dbReference type="NCBI Taxonomy" id="31234"/>
    <lineage>
        <taxon>Eukaryota</taxon>
        <taxon>Metazoa</taxon>
        <taxon>Ecdysozoa</taxon>
        <taxon>Nematoda</taxon>
        <taxon>Chromadorea</taxon>
        <taxon>Rhabditida</taxon>
        <taxon>Rhabditina</taxon>
        <taxon>Rhabditomorpha</taxon>
        <taxon>Rhabditoidea</taxon>
        <taxon>Rhabditidae</taxon>
        <taxon>Peloderinae</taxon>
        <taxon>Caenorhabditis</taxon>
    </lineage>
</organism>
<evidence type="ECO:0000256" key="2">
    <source>
        <dbReference type="ARBA" id="ARBA00023161"/>
    </source>
</evidence>
<dbReference type="HOGENOM" id="CLU_698769_0_0_1"/>
<dbReference type="AlphaFoldDB" id="E3MTZ9"/>
<accession>E3MTZ9</accession>
<dbReference type="GO" id="GO:0000184">
    <property type="term" value="P:nuclear-transcribed mRNA catabolic process, nonsense-mediated decay"/>
    <property type="evidence" value="ECO:0007669"/>
    <property type="project" value="UniProtKB-KW"/>
</dbReference>
<keyword evidence="5" id="KW-1185">Reference proteome</keyword>